<evidence type="ECO:0000313" key="1">
    <source>
        <dbReference type="EMBL" id="JAC67504.1"/>
    </source>
</evidence>
<protein>
    <submittedName>
        <fullName evidence="1">Uncharacterized protein</fullName>
    </submittedName>
</protein>
<sequence length="67" mass="7801">STPWSPFRQVQSGFQASCLRTNFPHFLVGGIRKEKSFGANFPKFDKCGNSWTHRWLLKIYISRIVEP</sequence>
<name>A0A061R9Q7_9CHLO</name>
<proteinExistence type="predicted"/>
<feature type="non-terminal residue" evidence="1">
    <location>
        <position position="67"/>
    </location>
</feature>
<feature type="non-terminal residue" evidence="1">
    <location>
        <position position="1"/>
    </location>
</feature>
<gene>
    <name evidence="1" type="ORF">TSPGSL018_10997</name>
</gene>
<dbReference type="EMBL" id="GBEZ01018994">
    <property type="protein sequence ID" value="JAC67504.1"/>
    <property type="molecule type" value="Transcribed_RNA"/>
</dbReference>
<accession>A0A061R9Q7</accession>
<dbReference type="AlphaFoldDB" id="A0A061R9Q7"/>
<organism evidence="1">
    <name type="scientific">Tetraselmis sp. GSL018</name>
    <dbReference type="NCBI Taxonomy" id="582737"/>
    <lineage>
        <taxon>Eukaryota</taxon>
        <taxon>Viridiplantae</taxon>
        <taxon>Chlorophyta</taxon>
        <taxon>core chlorophytes</taxon>
        <taxon>Chlorodendrophyceae</taxon>
        <taxon>Chlorodendrales</taxon>
        <taxon>Chlorodendraceae</taxon>
        <taxon>Tetraselmis</taxon>
    </lineage>
</organism>
<reference evidence="1" key="1">
    <citation type="submission" date="2014-05" db="EMBL/GenBank/DDBJ databases">
        <title>The transcriptome of the halophilic microalga Tetraselmis sp. GSL018 isolated from the Great Salt Lake, Utah.</title>
        <authorList>
            <person name="Jinkerson R.E."/>
            <person name="D'Adamo S."/>
            <person name="Posewitz M.C."/>
        </authorList>
    </citation>
    <scope>NUCLEOTIDE SEQUENCE</scope>
    <source>
        <strain evidence="1">GSL018</strain>
    </source>
</reference>